<dbReference type="InterPro" id="IPR005532">
    <property type="entry name" value="SUMF_dom"/>
</dbReference>
<dbReference type="PANTHER" id="PTHR23150">
    <property type="entry name" value="SULFATASE MODIFYING FACTOR 1, 2"/>
    <property type="match status" value="1"/>
</dbReference>
<gene>
    <name evidence="2" type="ordered locus">Emtol_1542</name>
</gene>
<organism evidence="2 3">
    <name type="scientific">Emticicia oligotrophica (strain DSM 17448 / CIP 109782 / MTCC 6937 / GPTSA100-15)</name>
    <dbReference type="NCBI Taxonomy" id="929562"/>
    <lineage>
        <taxon>Bacteria</taxon>
        <taxon>Pseudomonadati</taxon>
        <taxon>Bacteroidota</taxon>
        <taxon>Cytophagia</taxon>
        <taxon>Cytophagales</taxon>
        <taxon>Leadbetterellaceae</taxon>
        <taxon>Emticicia</taxon>
    </lineage>
</organism>
<accession>A0ABM5MZQ4</accession>
<dbReference type="InterPro" id="IPR042095">
    <property type="entry name" value="SUMF_sf"/>
</dbReference>
<proteinExistence type="predicted"/>
<dbReference type="InterPro" id="IPR051043">
    <property type="entry name" value="Sulfatase_Mod_Factor_Kinase"/>
</dbReference>
<evidence type="ECO:0000313" key="3">
    <source>
        <dbReference type="Proteomes" id="UP000002875"/>
    </source>
</evidence>
<evidence type="ECO:0000259" key="1">
    <source>
        <dbReference type="Pfam" id="PF03781"/>
    </source>
</evidence>
<name>A0ABM5MZQ4_EMTOG</name>
<dbReference type="Proteomes" id="UP000002875">
    <property type="component" value="Chromosome"/>
</dbReference>
<feature type="domain" description="Sulfatase-modifying factor enzyme-like" evidence="1">
    <location>
        <begin position="45"/>
        <end position="242"/>
    </location>
</feature>
<dbReference type="EMBL" id="CP002961">
    <property type="protein sequence ID" value="AFK02688.1"/>
    <property type="molecule type" value="Genomic_DNA"/>
</dbReference>
<dbReference type="RefSeq" id="WP_015028388.1">
    <property type="nucleotide sequence ID" value="NC_018748.1"/>
</dbReference>
<evidence type="ECO:0000313" key="2">
    <source>
        <dbReference type="EMBL" id="AFK02688.1"/>
    </source>
</evidence>
<dbReference type="Pfam" id="PF03781">
    <property type="entry name" value="FGE-sulfatase"/>
    <property type="match status" value="1"/>
</dbReference>
<dbReference type="PANTHER" id="PTHR23150:SF19">
    <property type="entry name" value="FORMYLGLYCINE-GENERATING ENZYME"/>
    <property type="match status" value="1"/>
</dbReference>
<keyword evidence="3" id="KW-1185">Reference proteome</keyword>
<dbReference type="InterPro" id="IPR016187">
    <property type="entry name" value="CTDL_fold"/>
</dbReference>
<protein>
    <submittedName>
        <fullName evidence="2">Sulphatase-modifying factor protein</fullName>
    </submittedName>
</protein>
<reference evidence="2 3" key="1">
    <citation type="submission" date="2011-07" db="EMBL/GenBank/DDBJ databases">
        <title>The complete genome of chromosome of Emticicia oligotrophica DSM 17448.</title>
        <authorList>
            <consortium name="US DOE Joint Genome Institute (JGI-PGF)"/>
            <person name="Lucas S."/>
            <person name="Han J."/>
            <person name="Lapidus A."/>
            <person name="Bruce D."/>
            <person name="Goodwin L."/>
            <person name="Pitluck S."/>
            <person name="Peters L."/>
            <person name="Kyrpides N."/>
            <person name="Mavromatis K."/>
            <person name="Ivanova N."/>
            <person name="Ovchinnikova G."/>
            <person name="Teshima H."/>
            <person name="Detter J.C."/>
            <person name="Tapia R."/>
            <person name="Han C."/>
            <person name="Land M."/>
            <person name="Hauser L."/>
            <person name="Markowitz V."/>
            <person name="Cheng J.-F."/>
            <person name="Hugenholtz P."/>
            <person name="Woyke T."/>
            <person name="Wu D."/>
            <person name="Tindall B."/>
            <person name="Pomrenke H."/>
            <person name="Brambilla E."/>
            <person name="Klenk H.-P."/>
            <person name="Eisen J.A."/>
        </authorList>
    </citation>
    <scope>NUCLEOTIDE SEQUENCE [LARGE SCALE GENOMIC DNA]</scope>
    <source>
        <strain evidence="2 3">DSM 17448</strain>
    </source>
</reference>
<dbReference type="SUPFAM" id="SSF56436">
    <property type="entry name" value="C-type lectin-like"/>
    <property type="match status" value="1"/>
</dbReference>
<dbReference type="Gene3D" id="3.90.1580.10">
    <property type="entry name" value="paralog of FGE (formylglycine-generating enzyme)"/>
    <property type="match status" value="1"/>
</dbReference>
<sequence>MQEGGLLIYEGKPLRLFGLDFTELVYVEPGDFMMGDNELAICFEEGYYIGKYLVTQELYKEVTGLDPSRIKGHHHPVTMVSYDDIGDGKYSFLSKLNVEIKEKYPDLKGEFCLPSEAQWEYAARGGKWWDKPKLEYSGGTEINDLAWYSENSNKQTMSVGLKLPNALGIYDMSGNVWEWCEDRYGYLKDKPVDGSAYEEQGKLNQRVLRGGSFLDGAEYCRVTYRNNFSPDYRIISFGLRLVFQ</sequence>